<dbReference type="STRING" id="5539.A0A3E2GVA6"/>
<evidence type="ECO:0000313" key="8">
    <source>
        <dbReference type="Proteomes" id="UP000258309"/>
    </source>
</evidence>
<keyword evidence="1" id="KW-0479">Metal-binding</keyword>
<dbReference type="EMBL" id="NCSJ02000371">
    <property type="protein sequence ID" value="RFU25039.1"/>
    <property type="molecule type" value="Genomic_DNA"/>
</dbReference>
<keyword evidence="3" id="KW-0805">Transcription regulation</keyword>
<dbReference type="OrthoDB" id="40579at2759"/>
<dbReference type="AlphaFoldDB" id="A0A3E2GVA6"/>
<evidence type="ECO:0008006" key="9">
    <source>
        <dbReference type="Google" id="ProtNLM"/>
    </source>
</evidence>
<feature type="compositionally biased region" description="Polar residues" evidence="6">
    <location>
        <begin position="31"/>
        <end position="41"/>
    </location>
</feature>
<evidence type="ECO:0000256" key="6">
    <source>
        <dbReference type="SAM" id="MobiDB-lite"/>
    </source>
</evidence>
<feature type="region of interest" description="Disordered" evidence="6">
    <location>
        <begin position="1"/>
        <end position="55"/>
    </location>
</feature>
<feature type="non-terminal residue" evidence="7">
    <location>
        <position position="809"/>
    </location>
</feature>
<evidence type="ECO:0000256" key="3">
    <source>
        <dbReference type="ARBA" id="ARBA00023015"/>
    </source>
</evidence>
<dbReference type="OMA" id="WTVFRCT"/>
<dbReference type="Proteomes" id="UP000258309">
    <property type="component" value="Unassembled WGS sequence"/>
</dbReference>
<accession>A0A3E2GVA6</accession>
<comment type="caution">
    <text evidence="7">The sequence shown here is derived from an EMBL/GenBank/DDBJ whole genome shotgun (WGS) entry which is preliminary data.</text>
</comment>
<name>A0A3E2GVA6_SCYLI</name>
<evidence type="ECO:0000256" key="5">
    <source>
        <dbReference type="ARBA" id="ARBA00023242"/>
    </source>
</evidence>
<evidence type="ECO:0000256" key="4">
    <source>
        <dbReference type="ARBA" id="ARBA00023163"/>
    </source>
</evidence>
<keyword evidence="2" id="KW-0862">Zinc</keyword>
<dbReference type="PANTHER" id="PTHR47660">
    <property type="entry name" value="TRANSCRIPTION FACTOR WITH C2H2 AND ZN(2)-CYS(6) DNA BINDING DOMAIN (EUROFUNG)-RELATED-RELATED"/>
    <property type="match status" value="1"/>
</dbReference>
<feature type="non-terminal residue" evidence="7">
    <location>
        <position position="1"/>
    </location>
</feature>
<proteinExistence type="predicted"/>
<dbReference type="PANTHER" id="PTHR47660:SF2">
    <property type="entry name" value="TRANSCRIPTION FACTOR WITH C2H2 AND ZN(2)-CYS(6) DNA BINDING DOMAIN (EUROFUNG)"/>
    <property type="match status" value="1"/>
</dbReference>
<keyword evidence="4" id="KW-0804">Transcription</keyword>
<keyword evidence="8" id="KW-1185">Reference proteome</keyword>
<reference evidence="7 8" key="1">
    <citation type="submission" date="2018-05" db="EMBL/GenBank/DDBJ databases">
        <title>Draft genome sequence of Scytalidium lignicola DSM 105466, a ubiquitous saprotrophic fungus.</title>
        <authorList>
            <person name="Buettner E."/>
            <person name="Gebauer A.M."/>
            <person name="Hofrichter M."/>
            <person name="Liers C."/>
            <person name="Kellner H."/>
        </authorList>
    </citation>
    <scope>NUCLEOTIDE SEQUENCE [LARGE SCALE GENOMIC DNA]</scope>
    <source>
        <strain evidence="7 8">DSM 105466</strain>
    </source>
</reference>
<organism evidence="7 8">
    <name type="scientific">Scytalidium lignicola</name>
    <name type="common">Hyphomycete</name>
    <dbReference type="NCBI Taxonomy" id="5539"/>
    <lineage>
        <taxon>Eukaryota</taxon>
        <taxon>Fungi</taxon>
        <taxon>Dikarya</taxon>
        <taxon>Ascomycota</taxon>
        <taxon>Pezizomycotina</taxon>
        <taxon>Leotiomycetes</taxon>
        <taxon>Leotiomycetes incertae sedis</taxon>
        <taxon>Scytalidium</taxon>
    </lineage>
</organism>
<evidence type="ECO:0000256" key="1">
    <source>
        <dbReference type="ARBA" id="ARBA00022723"/>
    </source>
</evidence>
<gene>
    <name evidence="7" type="ORF">B7463_g11295</name>
</gene>
<keyword evidence="5" id="KW-0539">Nucleus</keyword>
<evidence type="ECO:0000313" key="7">
    <source>
        <dbReference type="EMBL" id="RFU25039.1"/>
    </source>
</evidence>
<evidence type="ECO:0000256" key="2">
    <source>
        <dbReference type="ARBA" id="ARBA00022833"/>
    </source>
</evidence>
<dbReference type="GO" id="GO:0046872">
    <property type="term" value="F:metal ion binding"/>
    <property type="evidence" value="ECO:0007669"/>
    <property type="project" value="UniProtKB-KW"/>
</dbReference>
<sequence length="809" mass="89671">MQPSSGEAPPEAAGRQHHRDPKKPDQMVPGDTSTESGSISGSAIDHQGQGSHQKKHWYTVPASQFAADVGTSPGTSIGSIDSYAFLNEAINREASNQELIWNQFSSELESYSNLGIEIPTYPGRSDFMELTGTTSSSDTITSRTTDTSFSLPDVSSSIAKTGFDSLAKTSEIVPTSMREGRTLEFEAVIAAEGAWPLARCNPPIFTGTCPRTAVIHLESLEQYSKHESTWKALEQTIASTAVDCENRISVLSLSSGTRDRILAITQRFLYIALKTHEGQTKEPLKDADLGKFNFLVLPPSNVLEYFLRSHVRSLAPYYALVGRGTLDPNEMVLNAPASTLLLLLMIAHGATAFSTAEAKCLAAGLTETCRISLFHIIEKDVELSANAVVLECALLFTILGAWSGDAWHMNIAMGQRGMYLAMLKHAGFLESFIPVNVSISDYSRTQVAWSVWREREHKSRLVYNWVSIDLELSLFHDTAPILLITELKTPIPGSDSLWFAKDYMEWLAILPQTDSGANWLDPNSGYLAPRSSMRDLFQQFVHDKTSTQQCDLSPLQLRLLLHPLQSLVCQISGCFSNLFGSRRAMSTVTKMSTLVCLEELQSLLQKWYCMSAAHAKADAVNPITRVNLVLYHLISLNAVTSFPEIERLARKEDFSGSTREISLRCERCIYQQEETFFHCGQIIRLICSMPTANRPHWWSAALYRAALILWVNSLSIMDRKTQGTGGGRIFAIDAFAPDDPSLISCLWNVEGIPVLGMGDHRIKLDDPDGVLTYFILLLDQGPESQILDGIKRKLQTLSKSWSGKMQDHI</sequence>
<protein>
    <recommendedName>
        <fullName evidence="9">Transcription factor domain-containing protein</fullName>
    </recommendedName>
</protein>